<keyword evidence="4" id="KW-0833">Ubl conjugation pathway</keyword>
<evidence type="ECO:0000256" key="3">
    <source>
        <dbReference type="ARBA" id="ARBA00022771"/>
    </source>
</evidence>
<evidence type="ECO:0000259" key="8">
    <source>
        <dbReference type="PROSITE" id="PS50089"/>
    </source>
</evidence>
<dbReference type="PANTHER" id="PTHR15067">
    <property type="entry name" value="E3 UBIQUITIN-PROTEIN LIGASE RNF8"/>
    <property type="match status" value="1"/>
</dbReference>
<keyword evidence="10" id="KW-1185">Reference proteome</keyword>
<evidence type="ECO:0000256" key="1">
    <source>
        <dbReference type="ARBA" id="ARBA00022679"/>
    </source>
</evidence>
<evidence type="ECO:0000313" key="10">
    <source>
        <dbReference type="Proteomes" id="UP000789759"/>
    </source>
</evidence>
<dbReference type="Gene3D" id="3.30.40.10">
    <property type="entry name" value="Zinc/RING finger domain, C3HC4 (zinc finger)"/>
    <property type="match status" value="1"/>
</dbReference>
<keyword evidence="1" id="KW-0808">Transferase</keyword>
<keyword evidence="3 6" id="KW-0863">Zinc-finger</keyword>
<dbReference type="GO" id="GO:0006511">
    <property type="term" value="P:ubiquitin-dependent protein catabolic process"/>
    <property type="evidence" value="ECO:0007669"/>
    <property type="project" value="TreeGrafter"/>
</dbReference>
<feature type="domain" description="RING-type" evidence="8">
    <location>
        <begin position="7"/>
        <end position="45"/>
    </location>
</feature>
<dbReference type="OrthoDB" id="2288578at2759"/>
<evidence type="ECO:0000313" key="9">
    <source>
        <dbReference type="EMBL" id="CAG8449226.1"/>
    </source>
</evidence>
<keyword evidence="7" id="KW-0175">Coiled coil</keyword>
<organism evidence="9 10">
    <name type="scientific">Cetraspora pellucida</name>
    <dbReference type="NCBI Taxonomy" id="1433469"/>
    <lineage>
        <taxon>Eukaryota</taxon>
        <taxon>Fungi</taxon>
        <taxon>Fungi incertae sedis</taxon>
        <taxon>Mucoromycota</taxon>
        <taxon>Glomeromycotina</taxon>
        <taxon>Glomeromycetes</taxon>
        <taxon>Diversisporales</taxon>
        <taxon>Gigasporaceae</taxon>
        <taxon>Cetraspora</taxon>
    </lineage>
</organism>
<dbReference type="GO" id="GO:0005829">
    <property type="term" value="C:cytosol"/>
    <property type="evidence" value="ECO:0007669"/>
    <property type="project" value="TreeGrafter"/>
</dbReference>
<dbReference type="SUPFAM" id="SSF57850">
    <property type="entry name" value="RING/U-box"/>
    <property type="match status" value="1"/>
</dbReference>
<keyword evidence="2" id="KW-0479">Metal-binding</keyword>
<dbReference type="GO" id="GO:0008270">
    <property type="term" value="F:zinc ion binding"/>
    <property type="evidence" value="ECO:0007669"/>
    <property type="project" value="UniProtKB-KW"/>
</dbReference>
<dbReference type="EMBL" id="CAJVQA010000007">
    <property type="protein sequence ID" value="CAG8449226.1"/>
    <property type="molecule type" value="Genomic_DNA"/>
</dbReference>
<reference evidence="9" key="1">
    <citation type="submission" date="2021-06" db="EMBL/GenBank/DDBJ databases">
        <authorList>
            <person name="Kallberg Y."/>
            <person name="Tangrot J."/>
            <person name="Rosling A."/>
        </authorList>
    </citation>
    <scope>NUCLEOTIDE SEQUENCE</scope>
    <source>
        <strain evidence="9">FL966</strain>
    </source>
</reference>
<evidence type="ECO:0000256" key="7">
    <source>
        <dbReference type="SAM" id="Coils"/>
    </source>
</evidence>
<dbReference type="GO" id="GO:0000151">
    <property type="term" value="C:ubiquitin ligase complex"/>
    <property type="evidence" value="ECO:0007669"/>
    <property type="project" value="TreeGrafter"/>
</dbReference>
<evidence type="ECO:0000256" key="2">
    <source>
        <dbReference type="ARBA" id="ARBA00022723"/>
    </source>
</evidence>
<evidence type="ECO:0000256" key="5">
    <source>
        <dbReference type="ARBA" id="ARBA00022833"/>
    </source>
</evidence>
<dbReference type="GO" id="GO:0016567">
    <property type="term" value="P:protein ubiquitination"/>
    <property type="evidence" value="ECO:0007669"/>
    <property type="project" value="TreeGrafter"/>
</dbReference>
<dbReference type="GO" id="GO:0061630">
    <property type="term" value="F:ubiquitin protein ligase activity"/>
    <property type="evidence" value="ECO:0007669"/>
    <property type="project" value="TreeGrafter"/>
</dbReference>
<comment type="caution">
    <text evidence="9">The sequence shown here is derived from an EMBL/GenBank/DDBJ whole genome shotgun (WGS) entry which is preliminary data.</text>
</comment>
<keyword evidence="5" id="KW-0862">Zinc</keyword>
<dbReference type="AlphaFoldDB" id="A0A9N8YUP7"/>
<evidence type="ECO:0000256" key="6">
    <source>
        <dbReference type="PROSITE-ProRule" id="PRU00175"/>
    </source>
</evidence>
<accession>A0A9N8YUP7</accession>
<feature type="coiled-coil region" evidence="7">
    <location>
        <begin position="124"/>
        <end position="159"/>
    </location>
</feature>
<gene>
    <name evidence="9" type="ORF">CPELLU_LOCUS40</name>
</gene>
<dbReference type="InterPro" id="IPR001841">
    <property type="entry name" value="Znf_RING"/>
</dbReference>
<dbReference type="PROSITE" id="PS50089">
    <property type="entry name" value="ZF_RING_2"/>
    <property type="match status" value="1"/>
</dbReference>
<dbReference type="SMART" id="SM00184">
    <property type="entry name" value="RING"/>
    <property type="match status" value="1"/>
</dbReference>
<dbReference type="Proteomes" id="UP000789759">
    <property type="component" value="Unassembled WGS sequence"/>
</dbReference>
<sequence>MTLSNKCTICLEEIISFTFLPCTHTFHSKCISTWLKEHKSCPMCRDRLDNEDIEFVTSQINNSYRRKLKRKRKEDQDLIESEFNNLMTRLDKEEDREIKNIKKEIRIKRQKIESEYKIKLESNIRDEKKSVSEILNEYDEKKNNLISEKEDKLKEIEEKSYDIVY</sequence>
<evidence type="ECO:0000256" key="4">
    <source>
        <dbReference type="ARBA" id="ARBA00022786"/>
    </source>
</evidence>
<dbReference type="PANTHER" id="PTHR15067:SF4">
    <property type="entry name" value="E3 UBIQUITIN-PROTEIN LIGASE RNF8"/>
    <property type="match status" value="1"/>
</dbReference>
<protein>
    <submittedName>
        <fullName evidence="9">8817_t:CDS:1</fullName>
    </submittedName>
</protein>
<dbReference type="Pfam" id="PF13639">
    <property type="entry name" value="zf-RING_2"/>
    <property type="match status" value="1"/>
</dbReference>
<proteinExistence type="predicted"/>
<dbReference type="InterPro" id="IPR013083">
    <property type="entry name" value="Znf_RING/FYVE/PHD"/>
</dbReference>
<name>A0A9N8YUP7_9GLOM</name>